<evidence type="ECO:0000313" key="2">
    <source>
        <dbReference type="Proteomes" id="UP000243459"/>
    </source>
</evidence>
<sequence length="93" mass="9796">MYRGSDKESGENLTGTCLADRRSCSNYSERKLDSHPTSSYDFIDSDMAPRSKRYILRGLRPDCSFVDAAASATAGAGAATGGVGTHLGKSTGL</sequence>
<name>A0A5P1F2R4_ASPOF</name>
<keyword evidence="2" id="KW-1185">Reference proteome</keyword>
<dbReference type="Gramene" id="ONK72638">
    <property type="protein sequence ID" value="ONK72638"/>
    <property type="gene ID" value="A4U43_C04F21480"/>
</dbReference>
<proteinExistence type="predicted"/>
<dbReference type="Proteomes" id="UP000243459">
    <property type="component" value="Chromosome 4"/>
</dbReference>
<organism evidence="1 2">
    <name type="scientific">Asparagus officinalis</name>
    <name type="common">Garden asparagus</name>
    <dbReference type="NCBI Taxonomy" id="4686"/>
    <lineage>
        <taxon>Eukaryota</taxon>
        <taxon>Viridiplantae</taxon>
        <taxon>Streptophyta</taxon>
        <taxon>Embryophyta</taxon>
        <taxon>Tracheophyta</taxon>
        <taxon>Spermatophyta</taxon>
        <taxon>Magnoliopsida</taxon>
        <taxon>Liliopsida</taxon>
        <taxon>Asparagales</taxon>
        <taxon>Asparagaceae</taxon>
        <taxon>Asparagoideae</taxon>
        <taxon>Asparagus</taxon>
    </lineage>
</organism>
<dbReference type="EMBL" id="CM007384">
    <property type="protein sequence ID" value="ONK72638.1"/>
    <property type="molecule type" value="Genomic_DNA"/>
</dbReference>
<evidence type="ECO:0000313" key="1">
    <source>
        <dbReference type="EMBL" id="ONK72638.1"/>
    </source>
</evidence>
<dbReference type="AlphaFoldDB" id="A0A5P1F2R4"/>
<gene>
    <name evidence="1" type="ORF">A4U43_C04F21480</name>
</gene>
<reference evidence="2" key="1">
    <citation type="journal article" date="2017" name="Nat. Commun.">
        <title>The asparagus genome sheds light on the origin and evolution of a young Y chromosome.</title>
        <authorList>
            <person name="Harkess A."/>
            <person name="Zhou J."/>
            <person name="Xu C."/>
            <person name="Bowers J.E."/>
            <person name="Van der Hulst R."/>
            <person name="Ayyampalayam S."/>
            <person name="Mercati F."/>
            <person name="Riccardi P."/>
            <person name="McKain M.R."/>
            <person name="Kakrana A."/>
            <person name="Tang H."/>
            <person name="Ray J."/>
            <person name="Groenendijk J."/>
            <person name="Arikit S."/>
            <person name="Mathioni S.M."/>
            <person name="Nakano M."/>
            <person name="Shan H."/>
            <person name="Telgmann-Rauber A."/>
            <person name="Kanno A."/>
            <person name="Yue Z."/>
            <person name="Chen H."/>
            <person name="Li W."/>
            <person name="Chen Y."/>
            <person name="Xu X."/>
            <person name="Zhang Y."/>
            <person name="Luo S."/>
            <person name="Chen H."/>
            <person name="Gao J."/>
            <person name="Mao Z."/>
            <person name="Pires J.C."/>
            <person name="Luo M."/>
            <person name="Kudrna D."/>
            <person name="Wing R.A."/>
            <person name="Meyers B.C."/>
            <person name="Yi K."/>
            <person name="Kong H."/>
            <person name="Lavrijsen P."/>
            <person name="Sunseri F."/>
            <person name="Falavigna A."/>
            <person name="Ye Y."/>
            <person name="Leebens-Mack J.H."/>
            <person name="Chen G."/>
        </authorList>
    </citation>
    <scope>NUCLEOTIDE SEQUENCE [LARGE SCALE GENOMIC DNA]</scope>
    <source>
        <strain evidence="2">cv. DH0086</strain>
    </source>
</reference>
<protein>
    <submittedName>
        <fullName evidence="1">Uncharacterized protein</fullName>
    </submittedName>
</protein>
<accession>A0A5P1F2R4</accession>